<feature type="compositionally biased region" description="Basic and acidic residues" evidence="1">
    <location>
        <begin position="309"/>
        <end position="336"/>
    </location>
</feature>
<proteinExistence type="predicted"/>
<feature type="region of interest" description="Disordered" evidence="1">
    <location>
        <begin position="1302"/>
        <end position="1385"/>
    </location>
</feature>
<dbReference type="RefSeq" id="XP_067922763.1">
    <property type="nucleotide sequence ID" value="XM_068065260.1"/>
</dbReference>
<protein>
    <submittedName>
        <fullName evidence="2">Uncharacterized protein</fullName>
    </submittedName>
</protein>
<feature type="compositionally biased region" description="Basic and acidic residues" evidence="1">
    <location>
        <begin position="1339"/>
        <end position="1364"/>
    </location>
</feature>
<feature type="region of interest" description="Disordered" evidence="1">
    <location>
        <begin position="283"/>
        <end position="336"/>
    </location>
</feature>
<gene>
    <name evidence="2" type="ORF">CSUI_005081</name>
</gene>
<feature type="region of interest" description="Disordered" evidence="1">
    <location>
        <begin position="110"/>
        <end position="129"/>
    </location>
</feature>
<feature type="compositionally biased region" description="Basic and acidic residues" evidence="1">
    <location>
        <begin position="2032"/>
        <end position="2042"/>
    </location>
</feature>
<feature type="compositionally biased region" description="Polar residues" evidence="1">
    <location>
        <begin position="1302"/>
        <end position="1314"/>
    </location>
</feature>
<dbReference type="GeneID" id="94428471"/>
<feature type="region of interest" description="Disordered" evidence="1">
    <location>
        <begin position="1832"/>
        <end position="1865"/>
    </location>
</feature>
<feature type="compositionally biased region" description="Low complexity" evidence="1">
    <location>
        <begin position="1837"/>
        <end position="1865"/>
    </location>
</feature>
<keyword evidence="3" id="KW-1185">Reference proteome</keyword>
<feature type="compositionally biased region" description="Polar residues" evidence="1">
    <location>
        <begin position="299"/>
        <end position="308"/>
    </location>
</feature>
<feature type="compositionally biased region" description="Polar residues" evidence="1">
    <location>
        <begin position="1900"/>
        <end position="1920"/>
    </location>
</feature>
<evidence type="ECO:0000313" key="2">
    <source>
        <dbReference type="EMBL" id="PHJ21078.1"/>
    </source>
</evidence>
<feature type="compositionally biased region" description="Basic and acidic residues" evidence="1">
    <location>
        <begin position="420"/>
        <end position="440"/>
    </location>
</feature>
<feature type="region of interest" description="Disordered" evidence="1">
    <location>
        <begin position="639"/>
        <end position="659"/>
    </location>
</feature>
<feature type="region of interest" description="Disordered" evidence="1">
    <location>
        <begin position="1143"/>
        <end position="1163"/>
    </location>
</feature>
<feature type="compositionally biased region" description="Low complexity" evidence="1">
    <location>
        <begin position="743"/>
        <end position="754"/>
    </location>
</feature>
<feature type="compositionally biased region" description="Basic and acidic residues" evidence="1">
    <location>
        <begin position="1933"/>
        <end position="1949"/>
    </location>
</feature>
<feature type="region of interest" description="Disordered" evidence="1">
    <location>
        <begin position="720"/>
        <end position="821"/>
    </location>
</feature>
<feature type="region of interest" description="Disordered" evidence="1">
    <location>
        <begin position="151"/>
        <end position="202"/>
    </location>
</feature>
<feature type="region of interest" description="Disordered" evidence="1">
    <location>
        <begin position="1179"/>
        <end position="1198"/>
    </location>
</feature>
<feature type="region of interest" description="Disordered" evidence="1">
    <location>
        <begin position="404"/>
        <end position="440"/>
    </location>
</feature>
<dbReference type="VEuPathDB" id="ToxoDB:CSUI_005081"/>
<feature type="compositionally biased region" description="Low complexity" evidence="1">
    <location>
        <begin position="961"/>
        <end position="970"/>
    </location>
</feature>
<feature type="compositionally biased region" description="Low complexity" evidence="1">
    <location>
        <begin position="110"/>
        <end position="126"/>
    </location>
</feature>
<comment type="caution">
    <text evidence="2">The sequence shown here is derived from an EMBL/GenBank/DDBJ whole genome shotgun (WGS) entry which is preliminary data.</text>
</comment>
<organism evidence="2 3">
    <name type="scientific">Cystoisospora suis</name>
    <dbReference type="NCBI Taxonomy" id="483139"/>
    <lineage>
        <taxon>Eukaryota</taxon>
        <taxon>Sar</taxon>
        <taxon>Alveolata</taxon>
        <taxon>Apicomplexa</taxon>
        <taxon>Conoidasida</taxon>
        <taxon>Coccidia</taxon>
        <taxon>Eucoccidiorida</taxon>
        <taxon>Eimeriorina</taxon>
        <taxon>Sarcocystidae</taxon>
        <taxon>Cystoisospora</taxon>
    </lineage>
</organism>
<accession>A0A2C6KYB2</accession>
<feature type="compositionally biased region" description="Basic and acidic residues" evidence="1">
    <location>
        <begin position="794"/>
        <end position="821"/>
    </location>
</feature>
<feature type="compositionally biased region" description="Low complexity" evidence="1">
    <location>
        <begin position="1315"/>
        <end position="1327"/>
    </location>
</feature>
<feature type="region of interest" description="Disordered" evidence="1">
    <location>
        <begin position="930"/>
        <end position="970"/>
    </location>
</feature>
<dbReference type="EMBL" id="MIGC01002435">
    <property type="protein sequence ID" value="PHJ21078.1"/>
    <property type="molecule type" value="Genomic_DNA"/>
</dbReference>
<feature type="compositionally biased region" description="Polar residues" evidence="1">
    <location>
        <begin position="151"/>
        <end position="164"/>
    </location>
</feature>
<feature type="compositionally biased region" description="Polar residues" evidence="1">
    <location>
        <begin position="1365"/>
        <end position="1385"/>
    </location>
</feature>
<feature type="region of interest" description="Disordered" evidence="1">
    <location>
        <begin position="2098"/>
        <end position="2135"/>
    </location>
</feature>
<feature type="compositionally biased region" description="Basic residues" evidence="1">
    <location>
        <begin position="404"/>
        <end position="419"/>
    </location>
</feature>
<reference evidence="2 3" key="1">
    <citation type="journal article" date="2017" name="Int. J. Parasitol.">
        <title>The genome of the protozoan parasite Cystoisospora suis and a reverse vaccinology approach to identify vaccine candidates.</title>
        <authorList>
            <person name="Palmieri N."/>
            <person name="Shrestha A."/>
            <person name="Ruttkowski B."/>
            <person name="Beck T."/>
            <person name="Vogl C."/>
            <person name="Tomley F."/>
            <person name="Blake D.P."/>
            <person name="Joachim A."/>
        </authorList>
    </citation>
    <scope>NUCLEOTIDE SEQUENCE [LARGE SCALE GENOMIC DNA]</scope>
    <source>
        <strain evidence="2 3">Wien I</strain>
    </source>
</reference>
<feature type="compositionally biased region" description="Basic and acidic residues" evidence="1">
    <location>
        <begin position="1976"/>
        <end position="2000"/>
    </location>
</feature>
<sequence>MILVCTSPPILSSISLDSLTTVLREDVKETKSLDTLLSNVYQALHVQLAQQPDKLRTEDLVGLLERLEERLVHTPYTPSFLAVVHNEIKPQAICGEGGSKSKLSSSLSSSLVSPKSFSFSPSSSLSSDKKRDAFVNSENASILPNRLVTPQSPLLSSAKGTPNSYCFRDGMGDTEGDRSSDEKSSPRDKQENDGNLMTTWGPSKEDKLRAMIEFLLFEVLPSRMDTLSVHLNQRCIDIAKKLQTKFSHHPIASSSANVANEETTTKMKNLEKLLSKLVDSAHHTTTDPRNVTVPFYQPHVSTDRSNFPSEREVVDLEQSENHEESGESSKEMPVKIQDGRRNTTLLPESRRQQVVRQGPQADLMGQREEIVRGLKSAMVVVPETPLGEDKEKRSDGNFITTSHHVGRKRRDFRPKMKKNRHEEENKEEISRCSEGEQHEKPHMNTVSLIHTKERFSSDLLPSSNLILLNLAASHHPSSRRLNLQAPANMEYHLQSYSCSPLSSPSIRCLLSLFVGNDMKKQTIERDQARSTMRATAFLYVRCRRYKKRLQAPLDLLSGLSKLLIKRYEHERQERYHMIRNRLVYTEAEAKGRREEVLLSESPSQVQDMTDVRPLSAQQLTSSLQDSFVLLENEESRKEIRRNALHSSSHEEKNKREQDSHLLPSLLQLEDDKLFPQSEQVSLSPVPLCDLFLHLQKRGEMKKNRKRNLLVNDRLVLDKLSRDEKQGKQPISYSPHDMDPQKTSSSCSSSFSSSSQKDYGAASPLKPSEEEDEEDVQQEREHRQRRGASVSQRMTAEREESLAMNHFIRDQEIRDRDEEERQNSIPDILEKKTCVRSADDIEMKLGEGMNEHILPSYVGPMNIVQELQRLLCLPPERWKSHMASLATLKLLQVLKVCAYQYEGVVSFLEKHQDQLILPPLSSLVVAQEKKEKHRKHSIESPRRTVDLGRRDISASKKEKESSSSSLSLKGSLVPNVDTTAEVSRTRPLDGFNEEGDRVYGAVLAQAILPWGRLDAFLMCLLDVLTSQLHRKYNKSGEDGGVFHRVAASLMEDDRGNKERATAVMRGSPEGMARGNLERLEETEDRDELRGLQSPRGQRQLRSTLRLVTPRDVSLGASILRALAVLQQSHKKFYQGYMERKDFAGSRSSEKDGWIAQEDRERKTPEVGEGVIDEIVFDKEEENRGEEREDMMTRGTDDGRRKTVIDERGEKKKDSGGRRIRVEMKKAYQTRMREEEMARGRSKDDRGMGVLLKSIIHQCAEEVLELLLPSHRLWKLSLLQFVQVVYATEVLFLLSPSSTMKGSFTSLSQSSFPQMDSPSLTGISPSSSLCRTSMLSASIRPDQEKTREDSTPLTDTRGDKLSETGTEHLSSYSTQQASLSPTPSTLTWGKVPMASPFEPCLSYNRREDQPKTLTWGSHSRLLSDLSPSVKRHLFALVAVTESLLHPLPGMKRVNGHRGDRESSSCTFQVSKDQQEGMLCKEPEKQETELGEEHNIQSSVMTMDERCGTAIETSSKAQESTSGAERVETKRKMIKEKKATSKIEGLISFSSLHHSPRRTPLPFTAIAPLTRSFTAMYRHVYLSVEQLRIERKDREPLAKRNAEKKTLRTCEQDHQEEGRELAEGITVDEAATLQRGQDSIRLKTVATAKPSLDEPYIRRRRSFDDRREKEEREIVDKSLRDGEALLEEYEKVLLRLAAEAVCVSHRLSEKHWRTIVRSLLSTVSSSSFLPFFFFSLPLRLRTTEANNERAFSSWSSCHLDNRRDGYHARLSCFSPESSVLNDTLCNTSKRVSPRLSKDLQFLLGYLKRCSHDPRSSTSFSPLKGACTIPAGRTSIDRTRSSLTPSSSSFLRLSSSSSPSSRSSSIPSSPFSAIHPVARFLKETVMLYEEEKRRKSLFLHRASRSSSHADPSPPSMNLSTSSLSYLPAKFSPQMSLDGKEARGRRKQSGERKRLFLTPRSKGGSQQEESLHPVRGVGLYEKNKEISDTEAKGKEKNGEVEESLGRRKKKMKSLFQGYHTEGGSGCSSQTSEEEEERERLPRERKEELLEEDMAAELIQRFMNPMLATEEGTYLPPERVDKPPGERYSLHLYQADANLLGEKTRRGTACEEETPSGEKEMGVKNVDLATPTKGPGSERCF</sequence>
<name>A0A2C6KYB2_9APIC</name>
<feature type="compositionally biased region" description="Basic and acidic residues" evidence="1">
    <location>
        <begin position="936"/>
        <end position="960"/>
    </location>
</feature>
<feature type="compositionally biased region" description="Basic and acidic residues" evidence="1">
    <location>
        <begin position="175"/>
        <end position="192"/>
    </location>
</feature>
<feature type="region of interest" description="Disordered" evidence="1">
    <location>
        <begin position="1895"/>
        <end position="2042"/>
    </location>
</feature>
<dbReference type="Proteomes" id="UP000221165">
    <property type="component" value="Unassembled WGS sequence"/>
</dbReference>
<evidence type="ECO:0000313" key="3">
    <source>
        <dbReference type="Proteomes" id="UP000221165"/>
    </source>
</evidence>
<evidence type="ECO:0000256" key="1">
    <source>
        <dbReference type="SAM" id="MobiDB-lite"/>
    </source>
</evidence>